<keyword evidence="1" id="KW-0328">Glycosyltransferase</keyword>
<dbReference type="AlphaFoldDB" id="A0A1H1SZL9"/>
<proteinExistence type="predicted"/>
<dbReference type="OrthoDB" id="9808602at2"/>
<dbReference type="STRING" id="487184.SAMN05216421_1700"/>
<dbReference type="EMBL" id="LT629736">
    <property type="protein sequence ID" value="SDS53371.1"/>
    <property type="molecule type" value="Genomic_DNA"/>
</dbReference>
<gene>
    <name evidence="3" type="ORF">SAMN05216421_1700</name>
</gene>
<dbReference type="Pfam" id="PF03808">
    <property type="entry name" value="Glyco_tran_WecG"/>
    <property type="match status" value="1"/>
</dbReference>
<dbReference type="GO" id="GO:0016758">
    <property type="term" value="F:hexosyltransferase activity"/>
    <property type="evidence" value="ECO:0007669"/>
    <property type="project" value="TreeGrafter"/>
</dbReference>
<accession>A0A1H1SZL9</accession>
<evidence type="ECO:0000313" key="4">
    <source>
        <dbReference type="Proteomes" id="UP000243207"/>
    </source>
</evidence>
<dbReference type="RefSeq" id="WP_157718151.1">
    <property type="nucleotide sequence ID" value="NZ_LT629736.1"/>
</dbReference>
<dbReference type="PANTHER" id="PTHR34136">
    <property type="match status" value="1"/>
</dbReference>
<reference evidence="4" key="1">
    <citation type="submission" date="2016-10" db="EMBL/GenBank/DDBJ databases">
        <authorList>
            <person name="Varghese N."/>
            <person name="Submissions S."/>
        </authorList>
    </citation>
    <scope>NUCLEOTIDE SEQUENCE [LARGE SCALE GENOMIC DNA]</scope>
    <source>
        <strain evidence="4">NRRL B-51270</strain>
    </source>
</reference>
<name>A0A1H1SZL9_9GAMM</name>
<keyword evidence="2 3" id="KW-0808">Transferase</keyword>
<organism evidence="3 4">
    <name type="scientific">Halopseudomonas xinjiangensis</name>
    <dbReference type="NCBI Taxonomy" id="487184"/>
    <lineage>
        <taxon>Bacteria</taxon>
        <taxon>Pseudomonadati</taxon>
        <taxon>Pseudomonadota</taxon>
        <taxon>Gammaproteobacteria</taxon>
        <taxon>Pseudomonadales</taxon>
        <taxon>Pseudomonadaceae</taxon>
        <taxon>Halopseudomonas</taxon>
    </lineage>
</organism>
<dbReference type="InterPro" id="IPR004629">
    <property type="entry name" value="WecG_TagA_CpsF"/>
</dbReference>
<evidence type="ECO:0000256" key="2">
    <source>
        <dbReference type="ARBA" id="ARBA00022679"/>
    </source>
</evidence>
<dbReference type="PANTHER" id="PTHR34136:SF1">
    <property type="entry name" value="UDP-N-ACETYL-D-MANNOSAMINURONIC ACID TRANSFERASE"/>
    <property type="match status" value="1"/>
</dbReference>
<sequence>MRAFNVEFYKESQQRLVEEIEAAFGARFSYVLPANLSQLVCLNQHAELQQAYAKASHCVCESAALAPVFKLCKRELPEVIPMRDLAETFLEKAAQHDWPVTIIGCEPRIVRMLRRRYPTVTLNHHYPPIPHMHNRDVLEACLKFISEHPAPIALFSLPYPAQELLAMQTRDRGSIEGVGLCVGNALERLVEEEEPAPAWVQTLKLDRLHSSARSLDCSVTELLRFAPIAARQYWASRAEATASEPTTAPHD</sequence>
<protein>
    <submittedName>
        <fullName evidence="3">UDP-N-acetyl-D-mannosaminuronic acid transferase, WecB/TagA/CpsF family</fullName>
    </submittedName>
</protein>
<evidence type="ECO:0000313" key="3">
    <source>
        <dbReference type="EMBL" id="SDS53371.1"/>
    </source>
</evidence>
<dbReference type="Proteomes" id="UP000243207">
    <property type="component" value="Chromosome I"/>
</dbReference>
<keyword evidence="4" id="KW-1185">Reference proteome</keyword>
<evidence type="ECO:0000256" key="1">
    <source>
        <dbReference type="ARBA" id="ARBA00022676"/>
    </source>
</evidence>